<reference evidence="1 2" key="1">
    <citation type="submission" date="2015-09" db="EMBL/GenBank/DDBJ databases">
        <authorList>
            <consortium name="Swine Surveillance"/>
        </authorList>
    </citation>
    <scope>NUCLEOTIDE SEQUENCE [LARGE SCALE GENOMIC DNA]</scope>
    <source>
        <strain evidence="1 2">CECT 8383</strain>
    </source>
</reference>
<gene>
    <name evidence="1" type="ORF">TM5383_02067</name>
</gene>
<dbReference type="SUPFAM" id="SSF48452">
    <property type="entry name" value="TPR-like"/>
    <property type="match status" value="1"/>
</dbReference>
<dbReference type="AlphaFoldDB" id="A0A0P1HD91"/>
<dbReference type="EMBL" id="CYSF01000009">
    <property type="protein sequence ID" value="CUH84848.1"/>
    <property type="molecule type" value="Genomic_DNA"/>
</dbReference>
<evidence type="ECO:0008006" key="3">
    <source>
        <dbReference type="Google" id="ProtNLM"/>
    </source>
</evidence>
<sequence length="283" mass="30557">MKIDPLWDFDDLTATKARFEAALAAASAPEDQITCLSQLARIAGLDQDFTLGETLLDQARAIGPSPATQARITLETARLAHAEGRAATAATLYHQAATQARNAGALDVALEALNEQAKGVPTAVALAIVDQGETLTRNTPALRHHLGPLYQQTGRSLFEEGDLSGALEMFQRDHALRRSLGQAAERHAAGLHIARTLRMLGRFAETSDQLQNLVVELGPHGRGLGEVFEERAELAHATGKPDEARQYALDARARFEKRGMSADTHPSRFMRLAMLAGEAPNET</sequence>
<name>A0A0P1HD91_9RHOB</name>
<evidence type="ECO:0000313" key="2">
    <source>
        <dbReference type="Proteomes" id="UP000051681"/>
    </source>
</evidence>
<dbReference type="InterPro" id="IPR011990">
    <property type="entry name" value="TPR-like_helical_dom_sf"/>
</dbReference>
<organism evidence="1 2">
    <name type="scientific">Thalassovita mediterranea</name>
    <dbReference type="NCBI Taxonomy" id="340021"/>
    <lineage>
        <taxon>Bacteria</taxon>
        <taxon>Pseudomonadati</taxon>
        <taxon>Pseudomonadota</taxon>
        <taxon>Alphaproteobacteria</taxon>
        <taxon>Rhodobacterales</taxon>
        <taxon>Roseobacteraceae</taxon>
        <taxon>Thalassovita</taxon>
    </lineage>
</organism>
<dbReference type="Proteomes" id="UP000051681">
    <property type="component" value="Unassembled WGS sequence"/>
</dbReference>
<proteinExistence type="predicted"/>
<evidence type="ECO:0000313" key="1">
    <source>
        <dbReference type="EMBL" id="CUH84848.1"/>
    </source>
</evidence>
<keyword evidence="2" id="KW-1185">Reference proteome</keyword>
<dbReference type="OrthoDB" id="9129572at2"/>
<dbReference type="RefSeq" id="WP_058318945.1">
    <property type="nucleotide sequence ID" value="NZ_CYSF01000009.1"/>
</dbReference>
<accession>A0A0P1HD91</accession>
<dbReference type="Gene3D" id="1.25.40.10">
    <property type="entry name" value="Tetratricopeptide repeat domain"/>
    <property type="match status" value="1"/>
</dbReference>
<protein>
    <recommendedName>
        <fullName evidence="3">Tetratricopeptide repeat protein</fullName>
    </recommendedName>
</protein>
<dbReference type="STRING" id="340021.TM5383_02067"/>